<feature type="region of interest" description="Disordered" evidence="1">
    <location>
        <begin position="193"/>
        <end position="221"/>
    </location>
</feature>
<proteinExistence type="predicted"/>
<feature type="compositionally biased region" description="Basic and acidic residues" evidence="1">
    <location>
        <begin position="194"/>
        <end position="221"/>
    </location>
</feature>
<keyword evidence="2" id="KW-1133">Transmembrane helix</keyword>
<accession>A0ABT8Z0Q7</accession>
<organism evidence="3 4">
    <name type="scientific">Brachyspira innocens</name>
    <dbReference type="NCBI Taxonomy" id="13264"/>
    <lineage>
        <taxon>Bacteria</taxon>
        <taxon>Pseudomonadati</taxon>
        <taxon>Spirochaetota</taxon>
        <taxon>Spirochaetia</taxon>
        <taxon>Brachyspirales</taxon>
        <taxon>Brachyspiraceae</taxon>
        <taxon>Brachyspira</taxon>
    </lineage>
</organism>
<evidence type="ECO:0000256" key="1">
    <source>
        <dbReference type="SAM" id="MobiDB-lite"/>
    </source>
</evidence>
<comment type="caution">
    <text evidence="3">The sequence shown here is derived from an EMBL/GenBank/DDBJ whole genome shotgun (WGS) entry which is preliminary data.</text>
</comment>
<gene>
    <name evidence="3" type="ORF">Q5M86_09770</name>
</gene>
<evidence type="ECO:0000313" key="3">
    <source>
        <dbReference type="EMBL" id="MDO7021062.1"/>
    </source>
</evidence>
<protein>
    <submittedName>
        <fullName evidence="3">Uncharacterized protein</fullName>
    </submittedName>
</protein>
<keyword evidence="2" id="KW-0812">Transmembrane</keyword>
<keyword evidence="2" id="KW-0472">Membrane</keyword>
<keyword evidence="4" id="KW-1185">Reference proteome</keyword>
<feature type="transmembrane region" description="Helical" evidence="2">
    <location>
        <begin position="290"/>
        <end position="312"/>
    </location>
</feature>
<dbReference type="RefSeq" id="WP_304392382.1">
    <property type="nucleotide sequence ID" value="NZ_JAUPBM010000133.1"/>
</dbReference>
<evidence type="ECO:0000256" key="2">
    <source>
        <dbReference type="SAM" id="Phobius"/>
    </source>
</evidence>
<name>A0ABT8Z0Q7_9SPIR</name>
<sequence>SFDESLESIDVKSTDIKDIFLEKSIFKSIFKNIRDISKSEHVYIENFGTFYYNSNIIFDPDTYLKNKVKNNEVTEDILEELDNKILSKRMENINNDETLEEVIDEENNSIDDNIIGNIWKNKAYNSIDLNTMIENLNEKEEKTDNNKSNTIIEEVIMEKDEKENNYPEMKEYSKEELLDINNFDEDYLNENTEENIKENKTEDNKETAKSEENNKKEYNYPEMKEYSKEELLDINNFDKNDINDLKENSIIENNISNQNIEKELLNIKNTKELDNKKMNKRKESFELFKGILKVALIIIFILIIGIFVSIYYGSNKIIASNNIENQKLYDVVNTFFNSMNAASLSYITSKDMYYWDIAKYLYGDATYWPLLYSYNNDKYKISNVIKKGSSISYRNIPDFYSYKEIKNLDNTLSKSYMLLYPILINDRKLKHALWALKLSAYYDLNVFKNNADMIPENTYNNIVKESSSIKITYDEFIKYGQLNENILLSFIDIIKEKLGILK</sequence>
<feature type="non-terminal residue" evidence="3">
    <location>
        <position position="1"/>
    </location>
</feature>
<evidence type="ECO:0000313" key="4">
    <source>
        <dbReference type="Proteomes" id="UP001175147"/>
    </source>
</evidence>
<dbReference type="EMBL" id="JAUPBM010000133">
    <property type="protein sequence ID" value="MDO7021062.1"/>
    <property type="molecule type" value="Genomic_DNA"/>
</dbReference>
<reference evidence="3" key="1">
    <citation type="submission" date="2023-07" db="EMBL/GenBank/DDBJ databases">
        <title>Mucosal microbiota of week-old chicken and adult hens.</title>
        <authorList>
            <person name="Volf J."/>
            <person name="Karasova D."/>
            <person name="Crhanova M."/>
            <person name="Faldynova M."/>
            <person name="Prikrylova H."/>
            <person name="Zeman M."/>
            <person name="Babak V."/>
            <person name="Rajova J."/>
            <person name="Rychlik I."/>
        </authorList>
    </citation>
    <scope>NUCLEOTIDE SEQUENCE</scope>
    <source>
        <strain evidence="3">ET902</strain>
    </source>
</reference>
<dbReference type="Proteomes" id="UP001175147">
    <property type="component" value="Unassembled WGS sequence"/>
</dbReference>